<evidence type="ECO:0000313" key="2">
    <source>
        <dbReference type="Proteomes" id="UP000222168"/>
    </source>
</evidence>
<accession>A0A2D0KCD8</accession>
<evidence type="ECO:0000313" key="1">
    <source>
        <dbReference type="EMBL" id="PHM60985.1"/>
    </source>
</evidence>
<organism evidence="1 2">
    <name type="scientific">Xenorhabdus ishibashii</name>
    <dbReference type="NCBI Taxonomy" id="1034471"/>
    <lineage>
        <taxon>Bacteria</taxon>
        <taxon>Pseudomonadati</taxon>
        <taxon>Pseudomonadota</taxon>
        <taxon>Gammaproteobacteria</taxon>
        <taxon>Enterobacterales</taxon>
        <taxon>Morganellaceae</taxon>
        <taxon>Xenorhabdus</taxon>
    </lineage>
</organism>
<dbReference type="AlphaFoldDB" id="A0A2D0KCD8"/>
<gene>
    <name evidence="1" type="ORF">Xish_00091</name>
</gene>
<name>A0A2D0KCD8_9GAMM</name>
<sequence>MAGLERNDGNFFGAGVPVYIPSLIEMQLDIPICCVYSVAGMDTTIPATENILTSRHSVHSGRKPSSLSQRKGFREGLMLLAQRLLLPDLWHLSR</sequence>
<proteinExistence type="predicted"/>
<comment type="caution">
    <text evidence="1">The sequence shown here is derived from an EMBL/GenBank/DDBJ whole genome shotgun (WGS) entry which is preliminary data.</text>
</comment>
<protein>
    <submittedName>
        <fullName evidence="1">Uncharacterized protein</fullName>
    </submittedName>
</protein>
<dbReference type="Proteomes" id="UP000222168">
    <property type="component" value="Unassembled WGS sequence"/>
</dbReference>
<keyword evidence="2" id="KW-1185">Reference proteome</keyword>
<dbReference type="EMBL" id="NJAK01000001">
    <property type="protein sequence ID" value="PHM60985.1"/>
    <property type="molecule type" value="Genomic_DNA"/>
</dbReference>
<reference evidence="1 2" key="1">
    <citation type="journal article" date="2017" name="Nat. Microbiol.">
        <title>Natural product diversity associated with the nematode symbionts Photorhabdus and Xenorhabdus.</title>
        <authorList>
            <person name="Tobias N.J."/>
            <person name="Wolff H."/>
            <person name="Djahanschiri B."/>
            <person name="Grundmann F."/>
            <person name="Kronenwerth M."/>
            <person name="Shi Y.M."/>
            <person name="Simonyi S."/>
            <person name="Grun P."/>
            <person name="Shapiro-Ilan D."/>
            <person name="Pidot S.J."/>
            <person name="Stinear T.P."/>
            <person name="Ebersberger I."/>
            <person name="Bode H.B."/>
        </authorList>
    </citation>
    <scope>NUCLEOTIDE SEQUENCE [LARGE SCALE GENOMIC DNA]</scope>
    <source>
        <strain evidence="1 2">DSM 22670</strain>
    </source>
</reference>